<dbReference type="InterPro" id="IPR034122">
    <property type="entry name" value="Retropepsin-like_bacterial"/>
</dbReference>
<comment type="caution">
    <text evidence="2">The sequence shown here is derived from an EMBL/GenBank/DDBJ whole genome shotgun (WGS) entry which is preliminary data.</text>
</comment>
<keyword evidence="1" id="KW-1133">Transmembrane helix</keyword>
<dbReference type="GO" id="GO:0006508">
    <property type="term" value="P:proteolysis"/>
    <property type="evidence" value="ECO:0007669"/>
    <property type="project" value="InterPro"/>
</dbReference>
<dbReference type="InterPro" id="IPR011969">
    <property type="entry name" value="Clan_AA_Asp_peptidase_C"/>
</dbReference>
<dbReference type="SUPFAM" id="SSF50630">
    <property type="entry name" value="Acid proteases"/>
    <property type="match status" value="1"/>
</dbReference>
<keyword evidence="1" id="KW-0812">Transmembrane</keyword>
<dbReference type="GO" id="GO:0004190">
    <property type="term" value="F:aspartic-type endopeptidase activity"/>
    <property type="evidence" value="ECO:0007669"/>
    <property type="project" value="InterPro"/>
</dbReference>
<evidence type="ECO:0000256" key="1">
    <source>
        <dbReference type="SAM" id="Phobius"/>
    </source>
</evidence>
<name>A0A0F8ZM01_9ZZZZ</name>
<dbReference type="EMBL" id="LAZR01050568">
    <property type="protein sequence ID" value="KKK87070.1"/>
    <property type="molecule type" value="Genomic_DNA"/>
</dbReference>
<dbReference type="CDD" id="cd05483">
    <property type="entry name" value="retropepsin_like_bacteria"/>
    <property type="match status" value="1"/>
</dbReference>
<dbReference type="Gene3D" id="2.40.70.10">
    <property type="entry name" value="Acid Proteases"/>
    <property type="match status" value="1"/>
</dbReference>
<dbReference type="InterPro" id="IPR021109">
    <property type="entry name" value="Peptidase_aspartic_dom_sf"/>
</dbReference>
<organism evidence="2">
    <name type="scientific">marine sediment metagenome</name>
    <dbReference type="NCBI Taxonomy" id="412755"/>
    <lineage>
        <taxon>unclassified sequences</taxon>
        <taxon>metagenomes</taxon>
        <taxon>ecological metagenomes</taxon>
    </lineage>
</organism>
<keyword evidence="1" id="KW-0472">Membrane</keyword>
<dbReference type="NCBIfam" id="TIGR02281">
    <property type="entry name" value="clan_AA_DTGA"/>
    <property type="match status" value="1"/>
</dbReference>
<evidence type="ECO:0008006" key="3">
    <source>
        <dbReference type="Google" id="ProtNLM"/>
    </source>
</evidence>
<accession>A0A0F8ZM01</accession>
<evidence type="ECO:0000313" key="2">
    <source>
        <dbReference type="EMBL" id="KKK87070.1"/>
    </source>
</evidence>
<protein>
    <recommendedName>
        <fullName evidence="3">Peptidase A2 domain-containing protein</fullName>
    </recommendedName>
</protein>
<reference evidence="2" key="1">
    <citation type="journal article" date="2015" name="Nature">
        <title>Complex archaea that bridge the gap between prokaryotes and eukaryotes.</title>
        <authorList>
            <person name="Spang A."/>
            <person name="Saw J.H."/>
            <person name="Jorgensen S.L."/>
            <person name="Zaremba-Niedzwiedzka K."/>
            <person name="Martijn J."/>
            <person name="Lind A.E."/>
            <person name="van Eijk R."/>
            <person name="Schleper C."/>
            <person name="Guy L."/>
            <person name="Ettema T.J."/>
        </authorList>
    </citation>
    <scope>NUCLEOTIDE SEQUENCE</scope>
</reference>
<sequence length="176" mass="19326">MTTPPQDSHQPSSRKMGIIMFIIAWGVLFLMGTMFFDDLLGKQQNPNQKPVSQTTGGQKEVILRPNRQHHYVVNGLINGHKVVFLLDTGATDVVIPQKLAQSIGLKPGRQHYASTANGTVAVYNTRLNSVQIGDIHLADINASINPGMKQNVVLLGMSALKQIEFSQQGDTLILRQ</sequence>
<dbReference type="AlphaFoldDB" id="A0A0F8ZM01"/>
<dbReference type="InterPro" id="IPR001969">
    <property type="entry name" value="Aspartic_peptidase_AS"/>
</dbReference>
<proteinExistence type="predicted"/>
<dbReference type="PROSITE" id="PS00141">
    <property type="entry name" value="ASP_PROTEASE"/>
    <property type="match status" value="1"/>
</dbReference>
<gene>
    <name evidence="2" type="ORF">LCGC14_2756920</name>
</gene>
<feature type="transmembrane region" description="Helical" evidence="1">
    <location>
        <begin position="16"/>
        <end position="36"/>
    </location>
</feature>
<dbReference type="Pfam" id="PF13975">
    <property type="entry name" value="gag-asp_proteas"/>
    <property type="match status" value="1"/>
</dbReference>